<dbReference type="AlphaFoldDB" id="A0A2M8H819"/>
<name>A0A2M8H819_9GAMM</name>
<dbReference type="EMBL" id="PGCP01000020">
    <property type="protein sequence ID" value="PJC92717.1"/>
    <property type="molecule type" value="Genomic_DNA"/>
</dbReference>
<proteinExistence type="predicted"/>
<keyword evidence="2" id="KW-1185">Reference proteome</keyword>
<organism evidence="1 2">
    <name type="scientific">Aeromonas lusitana</name>
    <dbReference type="NCBI Taxonomy" id="931529"/>
    <lineage>
        <taxon>Bacteria</taxon>
        <taxon>Pseudomonadati</taxon>
        <taxon>Pseudomonadota</taxon>
        <taxon>Gammaproteobacteria</taxon>
        <taxon>Aeromonadales</taxon>
        <taxon>Aeromonadaceae</taxon>
        <taxon>Aeromonas</taxon>
    </lineage>
</organism>
<accession>A0A2M8H819</accession>
<dbReference type="OrthoDB" id="7061360at2"/>
<gene>
    <name evidence="1" type="ORF">CUC44_13630</name>
</gene>
<dbReference type="Pfam" id="PF11993">
    <property type="entry name" value="VC2046"/>
    <property type="match status" value="1"/>
</dbReference>
<dbReference type="InterPro" id="IPR021879">
    <property type="entry name" value="VC2046_fam"/>
</dbReference>
<evidence type="ECO:0000313" key="1">
    <source>
        <dbReference type="EMBL" id="PJC92717.1"/>
    </source>
</evidence>
<protein>
    <submittedName>
        <fullName evidence="1">Uncharacterized protein</fullName>
    </submittedName>
</protein>
<sequence>MLPSAIRDRLLVDEAQLGQRLNQDLRQGDRADFRLHLALLTDAIEEQPWFGDQPLAVAEKTSWRTHFGLPAEAALQGSVGESDTSAVNERLQQGGSMLDVRLWLALCSPPLVSRSAALDPAIYDNLSALGRERWQGQQGAKGLTSQPRGEDVSLMLPLLNELNQGVDARLRWLA</sequence>
<reference evidence="1 2" key="1">
    <citation type="submission" date="2017-11" db="EMBL/GenBank/DDBJ databases">
        <title>Draft genome sequence of environmental isolate Aeromonas lusitania sp. nov. MDC 2473.</title>
        <authorList>
            <person name="Colston S.M."/>
            <person name="Navarro A."/>
            <person name="Martinez-Murcia A.J."/>
            <person name="Graf J."/>
        </authorList>
    </citation>
    <scope>NUCLEOTIDE SEQUENCE [LARGE SCALE GENOMIC DNA]</scope>
    <source>
        <strain evidence="1 2">MDC 2473</strain>
    </source>
</reference>
<dbReference type="RefSeq" id="WP_100860466.1">
    <property type="nucleotide sequence ID" value="NZ_PGCP01000020.1"/>
</dbReference>
<evidence type="ECO:0000313" key="2">
    <source>
        <dbReference type="Proteomes" id="UP000232060"/>
    </source>
</evidence>
<dbReference type="Proteomes" id="UP000232060">
    <property type="component" value="Unassembled WGS sequence"/>
</dbReference>
<comment type="caution">
    <text evidence="1">The sequence shown here is derived from an EMBL/GenBank/DDBJ whole genome shotgun (WGS) entry which is preliminary data.</text>
</comment>